<organism evidence="1 2">
    <name type="scientific">Trichoglossum hirsutum</name>
    <dbReference type="NCBI Taxonomy" id="265104"/>
    <lineage>
        <taxon>Eukaryota</taxon>
        <taxon>Fungi</taxon>
        <taxon>Dikarya</taxon>
        <taxon>Ascomycota</taxon>
        <taxon>Pezizomycotina</taxon>
        <taxon>Geoglossomycetes</taxon>
        <taxon>Geoglossales</taxon>
        <taxon>Geoglossaceae</taxon>
        <taxon>Trichoglossum</taxon>
    </lineage>
</organism>
<sequence length="379" mass="41696">MALPYFSAREVVLIAQVAYKIYDAYTRSPREFQVLAREGLTLDAALKSAVEEAEKTFPGDQISTQYRTRLAHLAIGAKELLEELDALLKKYESLLTNKYSKRDRLLFGKEDVEKLRTRIAFHVAAIHGFQTDMVKLRTDGISIDVKQILEILVQAKSREEAATSASWRETNTQGLYEALEERGVSQEFMTQNSKLIVDLIVDVVKRHELAQEPSATADGCLCGFPAGDGAQNEIILEEINLPCTCGTECTGECLRAGRSPSFALTDWTGPTAVGSPTSQSPIEGAREVKQSILHAVSKRLQQIGSTSVAHDGVPFQSSTVSVRRLPHPQKKLQIPEKPHHGGAANRAQGLQIGVLELLEVRLGDRSVIIQLGGEARRVQ</sequence>
<evidence type="ECO:0000313" key="1">
    <source>
        <dbReference type="EMBL" id="KAH0551783.1"/>
    </source>
</evidence>
<evidence type="ECO:0000313" key="2">
    <source>
        <dbReference type="Proteomes" id="UP000750711"/>
    </source>
</evidence>
<protein>
    <submittedName>
        <fullName evidence="1">Uncharacterized protein</fullName>
    </submittedName>
</protein>
<proteinExistence type="predicted"/>
<reference evidence="1" key="1">
    <citation type="submission" date="2021-03" db="EMBL/GenBank/DDBJ databases">
        <title>Comparative genomics and phylogenomic investigation of the class Geoglossomycetes provide insights into ecological specialization and systematics.</title>
        <authorList>
            <person name="Melie T."/>
            <person name="Pirro S."/>
            <person name="Miller A.N."/>
            <person name="Quandt A."/>
        </authorList>
    </citation>
    <scope>NUCLEOTIDE SEQUENCE</scope>
    <source>
        <strain evidence="1">CAQ_001_2017</strain>
    </source>
</reference>
<name>A0A9P8IJS2_9PEZI</name>
<keyword evidence="2" id="KW-1185">Reference proteome</keyword>
<dbReference type="Proteomes" id="UP000750711">
    <property type="component" value="Unassembled WGS sequence"/>
</dbReference>
<gene>
    <name evidence="1" type="ORF">GP486_006998</name>
</gene>
<dbReference type="EMBL" id="JAGHQM010001777">
    <property type="protein sequence ID" value="KAH0551783.1"/>
    <property type="molecule type" value="Genomic_DNA"/>
</dbReference>
<accession>A0A9P8IJS2</accession>
<comment type="caution">
    <text evidence="1">The sequence shown here is derived from an EMBL/GenBank/DDBJ whole genome shotgun (WGS) entry which is preliminary data.</text>
</comment>
<dbReference type="AlphaFoldDB" id="A0A9P8IJS2"/>